<keyword evidence="3" id="KW-1185">Reference proteome</keyword>
<dbReference type="Proteomes" id="UP000054279">
    <property type="component" value="Unassembled WGS sequence"/>
</dbReference>
<proteinExistence type="predicted"/>
<feature type="compositionally biased region" description="Polar residues" evidence="1">
    <location>
        <begin position="15"/>
        <end position="36"/>
    </location>
</feature>
<feature type="region of interest" description="Disordered" evidence="1">
    <location>
        <begin position="1"/>
        <end position="36"/>
    </location>
</feature>
<evidence type="ECO:0000256" key="1">
    <source>
        <dbReference type="SAM" id="MobiDB-lite"/>
    </source>
</evidence>
<accession>A0A0C9UXP2</accession>
<reference evidence="2 3" key="1">
    <citation type="submission" date="2014-06" db="EMBL/GenBank/DDBJ databases">
        <title>Evolutionary Origins and Diversification of the Mycorrhizal Mutualists.</title>
        <authorList>
            <consortium name="DOE Joint Genome Institute"/>
            <consortium name="Mycorrhizal Genomics Consortium"/>
            <person name="Kohler A."/>
            <person name="Kuo A."/>
            <person name="Nagy L.G."/>
            <person name="Floudas D."/>
            <person name="Copeland A."/>
            <person name="Barry K.W."/>
            <person name="Cichocki N."/>
            <person name="Veneault-Fourrey C."/>
            <person name="LaButti K."/>
            <person name="Lindquist E.A."/>
            <person name="Lipzen A."/>
            <person name="Lundell T."/>
            <person name="Morin E."/>
            <person name="Murat C."/>
            <person name="Riley R."/>
            <person name="Ohm R."/>
            <person name="Sun H."/>
            <person name="Tunlid A."/>
            <person name="Henrissat B."/>
            <person name="Grigoriev I.V."/>
            <person name="Hibbett D.S."/>
            <person name="Martin F."/>
        </authorList>
    </citation>
    <scope>NUCLEOTIDE SEQUENCE [LARGE SCALE GENOMIC DNA]</scope>
    <source>
        <strain evidence="2 3">SS14</strain>
    </source>
</reference>
<dbReference type="EMBL" id="KN837150">
    <property type="protein sequence ID" value="KIJ39664.1"/>
    <property type="molecule type" value="Genomic_DNA"/>
</dbReference>
<evidence type="ECO:0000313" key="2">
    <source>
        <dbReference type="EMBL" id="KIJ39664.1"/>
    </source>
</evidence>
<evidence type="ECO:0000313" key="3">
    <source>
        <dbReference type="Proteomes" id="UP000054279"/>
    </source>
</evidence>
<organism evidence="2 3">
    <name type="scientific">Sphaerobolus stellatus (strain SS14)</name>
    <dbReference type="NCBI Taxonomy" id="990650"/>
    <lineage>
        <taxon>Eukaryota</taxon>
        <taxon>Fungi</taxon>
        <taxon>Dikarya</taxon>
        <taxon>Basidiomycota</taxon>
        <taxon>Agaricomycotina</taxon>
        <taxon>Agaricomycetes</taxon>
        <taxon>Phallomycetidae</taxon>
        <taxon>Geastrales</taxon>
        <taxon>Sphaerobolaceae</taxon>
        <taxon>Sphaerobolus</taxon>
    </lineage>
</organism>
<sequence length="72" mass="7977">MILDDEYGNEGYIAGSSSSHVPNPAGKNQYSNCSPTDDQEVTRILSEYDHKGIKDPKHIKRMLAAEHGIQMS</sequence>
<protein>
    <submittedName>
        <fullName evidence="2">Uncharacterized protein</fullName>
    </submittedName>
</protein>
<dbReference type="AlphaFoldDB" id="A0A0C9UXP2"/>
<name>A0A0C9UXP2_SPHS4</name>
<dbReference type="HOGENOM" id="CLU_2723849_0_0_1"/>
<gene>
    <name evidence="2" type="ORF">M422DRAFT_174831</name>
</gene>